<keyword evidence="7 9" id="KW-0472">Membrane</keyword>
<dbReference type="PANTHER" id="PTHR33908">
    <property type="entry name" value="MANNOSYLTRANSFERASE YKCB-RELATED"/>
    <property type="match status" value="1"/>
</dbReference>
<comment type="caution">
    <text evidence="12">The sequence shown here is derived from an EMBL/GenBank/DDBJ whole genome shotgun (WGS) entry which is preliminary data.</text>
</comment>
<proteinExistence type="predicted"/>
<feature type="transmembrane region" description="Helical" evidence="9">
    <location>
        <begin position="444"/>
        <end position="464"/>
    </location>
</feature>
<keyword evidence="6 9" id="KW-1133">Transmembrane helix</keyword>
<evidence type="ECO:0000259" key="10">
    <source>
        <dbReference type="Pfam" id="PF13231"/>
    </source>
</evidence>
<dbReference type="Pfam" id="PF24878">
    <property type="entry name" value="YkcB_C"/>
    <property type="match status" value="1"/>
</dbReference>
<organism evidence="12 13">
    <name type="scientific">Actinokineospora diospyrosa</name>
    <dbReference type="NCBI Taxonomy" id="103728"/>
    <lineage>
        <taxon>Bacteria</taxon>
        <taxon>Bacillati</taxon>
        <taxon>Actinomycetota</taxon>
        <taxon>Actinomycetes</taxon>
        <taxon>Pseudonocardiales</taxon>
        <taxon>Pseudonocardiaceae</taxon>
        <taxon>Actinokineospora</taxon>
    </lineage>
</organism>
<feature type="transmembrane region" description="Helical" evidence="9">
    <location>
        <begin position="202"/>
        <end position="220"/>
    </location>
</feature>
<keyword evidence="2" id="KW-1003">Cell membrane</keyword>
<comment type="subcellular location">
    <subcellularLocation>
        <location evidence="1">Cell membrane</location>
        <topology evidence="1">Multi-pass membrane protein</topology>
    </subcellularLocation>
</comment>
<evidence type="ECO:0000256" key="3">
    <source>
        <dbReference type="ARBA" id="ARBA00022676"/>
    </source>
</evidence>
<evidence type="ECO:0000256" key="7">
    <source>
        <dbReference type="ARBA" id="ARBA00023136"/>
    </source>
</evidence>
<feature type="compositionally biased region" description="Gly residues" evidence="8">
    <location>
        <begin position="535"/>
        <end position="546"/>
    </location>
</feature>
<feature type="transmembrane region" description="Helical" evidence="9">
    <location>
        <begin position="129"/>
        <end position="146"/>
    </location>
</feature>
<sequence>MTAAITEADSPTVPAERRQRWPALALAAICVAAGALYAWRIGAGQIGNAYYTAAAKSMTASFSNFLFGSFDPVGVVTVDKPPMALWPQALAVAVFGAHGWVVLLPQVVEGVAAVFLLHRTVRLWAGERAALLAAGIFALTPITVAINRDNNPDTLLVLLLVAAAYAFTRCVRAESSGARTRWLLWCAFFIGCGFLTKMLQAWIIVPGVALAYLVGTTAPVRRRVLDLLAAGGVLIASSFWWVALHAWWPGSKPYIGGSTDGSAWDLIIGYNGLSRVFGGEGPGPGGGGFQPPSGVEVPGGGMPGGGFAAGFGGPSGITRMFDDAVGGQISWLLPLSLLVLVVVAVAGAVRLRDEVPGDPAERAGWFLWGSWLLVTALVFSLAQGIFHPYYTTMLAPAVAAISAVGLMRFWRAGWVLLPLAVAVTAAWTFIVVSRTPSWHGWTRWVVVALAVAAIGGLVAAKLGAAAWGRPALAIGLVAVLLTPAVWSTAAAAEASGNGVIPAAGPPDAGFGGFPGAGRGPGAGGLPGGAQPPGFPGSGQFPGGGLPPGNAPMPGGRGGPSGPGGGGMPGFGRADLSADQRRVLDYAKRTGPDAEITLAVNGGAMAASAFIIGSDETVIGMGGFSGMDNAPNTHQLDQWTKSGRLRFVLSGSGNQRGGFPGGGAAQQRQRWIEQNCTKVDPATYGGSTESAPAQPGPMGQAQTLYDCRS</sequence>
<feature type="transmembrane region" description="Helical" evidence="9">
    <location>
        <begin position="227"/>
        <end position="248"/>
    </location>
</feature>
<evidence type="ECO:0000259" key="11">
    <source>
        <dbReference type="Pfam" id="PF24878"/>
    </source>
</evidence>
<feature type="domain" description="Glycosyltransferase RgtA/B/C/D-like" evidence="10">
    <location>
        <begin position="79"/>
        <end position="240"/>
    </location>
</feature>
<gene>
    <name evidence="12" type="ORF">LV75_003642</name>
</gene>
<evidence type="ECO:0000256" key="5">
    <source>
        <dbReference type="ARBA" id="ARBA00022692"/>
    </source>
</evidence>
<feature type="domain" description="Putative mannosyltransferase YkcA/B-like C-terminal" evidence="11">
    <location>
        <begin position="583"/>
        <end position="674"/>
    </location>
</feature>
<reference evidence="12 13" key="1">
    <citation type="submission" date="2022-06" db="EMBL/GenBank/DDBJ databases">
        <title>Genomic Encyclopedia of Archaeal and Bacterial Type Strains, Phase II (KMG-II): from individual species to whole genera.</title>
        <authorList>
            <person name="Goeker M."/>
        </authorList>
    </citation>
    <scope>NUCLEOTIDE SEQUENCE [LARGE SCALE GENOMIC DNA]</scope>
    <source>
        <strain evidence="12 13">DSM 44255</strain>
    </source>
</reference>
<dbReference type="InterPro" id="IPR038731">
    <property type="entry name" value="RgtA/B/C-like"/>
</dbReference>
<feature type="compositionally biased region" description="Gly residues" evidence="8">
    <location>
        <begin position="510"/>
        <end position="527"/>
    </location>
</feature>
<feature type="transmembrane region" description="Helical" evidence="9">
    <location>
        <begin position="90"/>
        <end position="117"/>
    </location>
</feature>
<dbReference type="InterPro" id="IPR056785">
    <property type="entry name" value="YkcA/B-like_C"/>
</dbReference>
<dbReference type="GO" id="GO:0016740">
    <property type="term" value="F:transferase activity"/>
    <property type="evidence" value="ECO:0007669"/>
    <property type="project" value="UniProtKB-KW"/>
</dbReference>
<feature type="transmembrane region" description="Helical" evidence="9">
    <location>
        <begin position="329"/>
        <end position="351"/>
    </location>
</feature>
<dbReference type="RefSeq" id="WP_301319331.1">
    <property type="nucleotide sequence ID" value="NZ_BAAAVB010000014.1"/>
</dbReference>
<evidence type="ECO:0000256" key="4">
    <source>
        <dbReference type="ARBA" id="ARBA00022679"/>
    </source>
</evidence>
<evidence type="ECO:0000256" key="2">
    <source>
        <dbReference type="ARBA" id="ARBA00022475"/>
    </source>
</evidence>
<evidence type="ECO:0000256" key="6">
    <source>
        <dbReference type="ARBA" id="ARBA00022989"/>
    </source>
</evidence>
<evidence type="ECO:0000256" key="8">
    <source>
        <dbReference type="SAM" id="MobiDB-lite"/>
    </source>
</evidence>
<accession>A0ABT1IEU1</accession>
<feature type="compositionally biased region" description="Gly residues" evidence="8">
    <location>
        <begin position="554"/>
        <end position="569"/>
    </location>
</feature>
<protein>
    <submittedName>
        <fullName evidence="12">4-amino-4-deoxy-L-arabinose transferase</fullName>
    </submittedName>
</protein>
<keyword evidence="13" id="KW-1185">Reference proteome</keyword>
<feature type="transmembrane region" description="Helical" evidence="9">
    <location>
        <begin position="414"/>
        <end position="432"/>
    </location>
</feature>
<dbReference type="InterPro" id="IPR050297">
    <property type="entry name" value="LipidA_mod_glycosyltrf_83"/>
</dbReference>
<keyword evidence="3" id="KW-0328">Glycosyltransferase</keyword>
<keyword evidence="4 12" id="KW-0808">Transferase</keyword>
<dbReference type="PANTHER" id="PTHR33908:SF3">
    <property type="entry name" value="UNDECAPRENYL PHOSPHATE-ALPHA-4-AMINO-4-DEOXY-L-ARABINOSE ARABINOSYL TRANSFERASE"/>
    <property type="match status" value="1"/>
</dbReference>
<feature type="transmembrane region" description="Helical" evidence="9">
    <location>
        <begin position="363"/>
        <end position="382"/>
    </location>
</feature>
<keyword evidence="5 9" id="KW-0812">Transmembrane</keyword>
<dbReference type="Proteomes" id="UP001205185">
    <property type="component" value="Unassembled WGS sequence"/>
</dbReference>
<feature type="transmembrane region" description="Helical" evidence="9">
    <location>
        <begin position="21"/>
        <end position="39"/>
    </location>
</feature>
<evidence type="ECO:0000313" key="13">
    <source>
        <dbReference type="Proteomes" id="UP001205185"/>
    </source>
</evidence>
<feature type="region of interest" description="Disordered" evidence="8">
    <location>
        <begin position="678"/>
        <end position="708"/>
    </location>
</feature>
<evidence type="ECO:0000313" key="12">
    <source>
        <dbReference type="EMBL" id="MCP2271130.1"/>
    </source>
</evidence>
<feature type="region of interest" description="Disordered" evidence="8">
    <location>
        <begin position="510"/>
        <end position="573"/>
    </location>
</feature>
<evidence type="ECO:0000256" key="1">
    <source>
        <dbReference type="ARBA" id="ARBA00004651"/>
    </source>
</evidence>
<evidence type="ECO:0000256" key="9">
    <source>
        <dbReference type="SAM" id="Phobius"/>
    </source>
</evidence>
<dbReference type="EMBL" id="JAMTCO010000008">
    <property type="protein sequence ID" value="MCP2271130.1"/>
    <property type="molecule type" value="Genomic_DNA"/>
</dbReference>
<name>A0ABT1IEU1_9PSEU</name>
<dbReference type="Pfam" id="PF13231">
    <property type="entry name" value="PMT_2"/>
    <property type="match status" value="1"/>
</dbReference>